<feature type="domain" description="Xaa-Pro dipeptidyl-peptidase C-terminal" evidence="2">
    <location>
        <begin position="290"/>
        <end position="531"/>
    </location>
</feature>
<dbReference type="SUPFAM" id="SSF49785">
    <property type="entry name" value="Galactose-binding domain-like"/>
    <property type="match status" value="1"/>
</dbReference>
<organism evidence="3">
    <name type="scientific">Lyngbya confervoides BDU141951</name>
    <dbReference type="NCBI Taxonomy" id="1574623"/>
    <lineage>
        <taxon>Bacteria</taxon>
        <taxon>Bacillati</taxon>
        <taxon>Cyanobacteriota</taxon>
        <taxon>Cyanophyceae</taxon>
        <taxon>Oscillatoriophycideae</taxon>
        <taxon>Oscillatoriales</taxon>
        <taxon>Microcoleaceae</taxon>
        <taxon>Lyngbya</taxon>
    </lineage>
</organism>
<dbReference type="InterPro" id="IPR029058">
    <property type="entry name" value="AB_hydrolase_fold"/>
</dbReference>
<dbReference type="InterPro" id="IPR013736">
    <property type="entry name" value="Xaa-Pro_dipept_C"/>
</dbReference>
<comment type="caution">
    <text evidence="3">The sequence shown here is derived from an EMBL/GenBank/DDBJ whole genome shotgun (WGS) entry which is preliminary data.</text>
</comment>
<evidence type="ECO:0000256" key="1">
    <source>
        <dbReference type="ARBA" id="ARBA00022801"/>
    </source>
</evidence>
<reference evidence="3" key="3">
    <citation type="submission" date="2020-02" db="EMBL/GenBank/DDBJ databases">
        <authorList>
            <person name="Sarangi A.N."/>
            <person name="Ghosh S."/>
            <person name="Mukherjee M."/>
            <person name="Tripathy S."/>
        </authorList>
    </citation>
    <scope>NUCLEOTIDE SEQUENCE</scope>
    <source>
        <strain evidence="3">BDU141951</strain>
    </source>
</reference>
<keyword evidence="1 3" id="KW-0378">Hydrolase</keyword>
<dbReference type="Gene3D" id="3.40.50.1820">
    <property type="entry name" value="alpha/beta hydrolase"/>
    <property type="match status" value="1"/>
</dbReference>
<dbReference type="PANTHER" id="PTHR43056:SF10">
    <property type="entry name" value="COCE_NOND FAMILY, PUTATIVE (AFU_ORTHOLOGUE AFUA_7G00600)-RELATED"/>
    <property type="match status" value="1"/>
</dbReference>
<dbReference type="PANTHER" id="PTHR43056">
    <property type="entry name" value="PEPTIDASE S9 PROLYL OLIGOPEPTIDASE"/>
    <property type="match status" value="1"/>
</dbReference>
<dbReference type="InterPro" id="IPR008979">
    <property type="entry name" value="Galactose-bd-like_sf"/>
</dbReference>
<dbReference type="EMBL" id="JTHE02000003">
    <property type="protein sequence ID" value="NEV66648.1"/>
    <property type="molecule type" value="Genomic_DNA"/>
</dbReference>
<dbReference type="InterPro" id="IPR005674">
    <property type="entry name" value="CocE/Ser_esterase"/>
</dbReference>
<evidence type="ECO:0000259" key="2">
    <source>
        <dbReference type="SMART" id="SM00939"/>
    </source>
</evidence>
<evidence type="ECO:0000313" key="3">
    <source>
        <dbReference type="EMBL" id="NEV66648.1"/>
    </source>
</evidence>
<dbReference type="Pfam" id="PF02129">
    <property type="entry name" value="Peptidase_S15"/>
    <property type="match status" value="1"/>
</dbReference>
<dbReference type="SMART" id="SM00939">
    <property type="entry name" value="PepX_C"/>
    <property type="match status" value="1"/>
</dbReference>
<dbReference type="InterPro" id="IPR050585">
    <property type="entry name" value="Xaa-Pro_dipeptidyl-ppase/CocE"/>
</dbReference>
<dbReference type="Pfam" id="PF08530">
    <property type="entry name" value="PepX_C"/>
    <property type="match status" value="1"/>
</dbReference>
<dbReference type="GO" id="GO:0008239">
    <property type="term" value="F:dipeptidyl-peptidase activity"/>
    <property type="evidence" value="ECO:0007669"/>
    <property type="project" value="InterPro"/>
</dbReference>
<dbReference type="NCBIfam" id="TIGR00976">
    <property type="entry name" value="CocE_NonD"/>
    <property type="match status" value="1"/>
</dbReference>
<dbReference type="AlphaFoldDB" id="A0A0C1UV35"/>
<reference evidence="3" key="1">
    <citation type="submission" date="2014-11" db="EMBL/GenBank/DDBJ databases">
        <authorList>
            <person name="Malar M.C."/>
            <person name="Sen D."/>
            <person name="Tripathy S."/>
        </authorList>
    </citation>
    <scope>NUCLEOTIDE SEQUENCE</scope>
    <source>
        <strain evidence="3">BDU141951</strain>
    </source>
</reference>
<dbReference type="InterPro" id="IPR000383">
    <property type="entry name" value="Xaa-Pro-like_dom"/>
</dbReference>
<gene>
    <name evidence="3" type="ORF">QQ91_005925</name>
</gene>
<proteinExistence type="predicted"/>
<name>A0A0C1UV35_9CYAN</name>
<protein>
    <submittedName>
        <fullName evidence="3">CocE/NonD family hydrolase</fullName>
    </submittedName>
</protein>
<dbReference type="Gene3D" id="2.60.120.260">
    <property type="entry name" value="Galactose-binding domain-like"/>
    <property type="match status" value="1"/>
</dbReference>
<accession>A0A0C1UV35</accession>
<reference evidence="3" key="2">
    <citation type="journal article" date="2015" name="Genome Announc.">
        <title>Draft Genome Sequence of Filamentous Marine Cyanobacterium Lyngbya confervoides Strain BDU141951.</title>
        <authorList>
            <person name="Chandrababunaidu M.M."/>
            <person name="Sen D."/>
            <person name="Tripathy S."/>
        </authorList>
    </citation>
    <scope>NUCLEOTIDE SEQUENCE</scope>
    <source>
        <strain evidence="3">BDU141951</strain>
    </source>
</reference>
<sequence length="539" mass="59727">MLTRDCVRLDADVYRPDAAGKFPVLLMRQPYGRAIASTVVYAHPSWYAAHGFIVVIQDVRGRGTSEGEFQLFAHEVNDGFDTVEWAAHLPGSNGRVGMYGFSYQGMTQLFAAQARPKGLKAIAPAMVGYHPGPDWAYENGALLLQAGVGWAIQLAAETARLKDDRVAFQALYQASRQLPVYDADPTCPDVLQRYAPDSFFHDWRQHPPDAPYWQSITPQLEDVDLPMLHVGGWFDPYLRGDVRLYQAMAARSQFPQLLWIGPWGHLPWSQHVGARDFGAAANSPIDRLQIQWFAHWLRDEPAQLLNQPPVNLFEMGSNRWRAFDHWPHESDRQRWQFSSSGLAAMHSGDGKLLKLEAPFEDVSPTVPSIDTWVHDPWRPVPSLGGHAAIPSGAFNRAAIDGRSDVLTYTSDPLPTALVVAGQVEVSLHCQGDRPSFDLSLTLSEVRPDGTVYNLTQGYGRFTGIPNAWQTHVVKLQPTCFQCAQGQALRISISAANFPAYAVNPGVAIAHASPRLMDAQITTLSVKCSHPDSYLLLSTN</sequence>
<dbReference type="SUPFAM" id="SSF53474">
    <property type="entry name" value="alpha/beta-Hydrolases"/>
    <property type="match status" value="1"/>
</dbReference>
<dbReference type="Gene3D" id="1.10.3020.10">
    <property type="entry name" value="alpha-amino acid ester hydrolase ( Helical cap domain)"/>
    <property type="match status" value="1"/>
</dbReference>